<evidence type="ECO:0000313" key="5">
    <source>
        <dbReference type="EMBL" id="MFH5232961.1"/>
    </source>
</evidence>
<gene>
    <name evidence="4" type="ORF">ACHIPZ_07670</name>
    <name evidence="5" type="ORF">ACHIRB_31000</name>
</gene>
<accession>A0ABW7KH44</accession>
<dbReference type="SMART" id="SM00858">
    <property type="entry name" value="SAF"/>
    <property type="match status" value="1"/>
</dbReference>
<keyword evidence="7" id="KW-1185">Reference proteome</keyword>
<dbReference type="Proteomes" id="UP001609175">
    <property type="component" value="Unassembled WGS sequence"/>
</dbReference>
<evidence type="ECO:0000313" key="4">
    <source>
        <dbReference type="EMBL" id="MFH5208089.1"/>
    </source>
</evidence>
<dbReference type="Pfam" id="PF08666">
    <property type="entry name" value="SAF"/>
    <property type="match status" value="1"/>
</dbReference>
<evidence type="ECO:0000313" key="6">
    <source>
        <dbReference type="Proteomes" id="UP001609175"/>
    </source>
</evidence>
<sequence length="235" mass="24669">MPDIAKLLSPPKRDRAHTNGAGTQPDDPTAMVRVTSPVRTRRRPIVLGIGILLVVILILGSVALVNGLRQTQDILVLARDVPQGQMFTSDDFTSATVNTDAGLNVISASDLAAIVGRAASTNLASGTVLNPNTITDAVIPGKGLTMVGITVGADKLPATPLLIGDDIRIIDTPRDQDNSPVQAPISSNAQVVRVQPLPEIGQTTVDVLVPEAEANWIAARAATHRVALVLDTRVR</sequence>
<feature type="region of interest" description="Disordered" evidence="1">
    <location>
        <begin position="1"/>
        <end position="29"/>
    </location>
</feature>
<evidence type="ECO:0000256" key="1">
    <source>
        <dbReference type="SAM" id="MobiDB-lite"/>
    </source>
</evidence>
<reference evidence="6 7" key="1">
    <citation type="submission" date="2024-10" db="EMBL/GenBank/DDBJ databases">
        <authorList>
            <person name="Riesco R."/>
        </authorList>
    </citation>
    <scope>NUCLEOTIDE SEQUENCE [LARGE SCALE GENOMIC DNA]</scope>
    <source>
        <strain evidence="4 6">NCIMB 15449</strain>
        <strain evidence="5 7">NCIMB 15450</strain>
    </source>
</reference>
<dbReference type="InterPro" id="IPR013974">
    <property type="entry name" value="SAF"/>
</dbReference>
<keyword evidence="2" id="KW-0812">Transmembrane</keyword>
<dbReference type="RefSeq" id="WP_395113519.1">
    <property type="nucleotide sequence ID" value="NZ_JBIMSN010000181.1"/>
</dbReference>
<dbReference type="Proteomes" id="UP001609219">
    <property type="component" value="Unassembled WGS sequence"/>
</dbReference>
<evidence type="ECO:0000256" key="2">
    <source>
        <dbReference type="SAM" id="Phobius"/>
    </source>
</evidence>
<evidence type="ECO:0000259" key="3">
    <source>
        <dbReference type="SMART" id="SM00858"/>
    </source>
</evidence>
<name>A0ABW7KH44_9NOCA</name>
<dbReference type="CDD" id="cd11614">
    <property type="entry name" value="SAF_CpaB_FlgA_like"/>
    <property type="match status" value="1"/>
</dbReference>
<proteinExistence type="predicted"/>
<evidence type="ECO:0000313" key="7">
    <source>
        <dbReference type="Proteomes" id="UP001609219"/>
    </source>
</evidence>
<organism evidence="5 7">
    <name type="scientific">Antrihabitans spumae</name>
    <dbReference type="NCBI Taxonomy" id="3373370"/>
    <lineage>
        <taxon>Bacteria</taxon>
        <taxon>Bacillati</taxon>
        <taxon>Actinomycetota</taxon>
        <taxon>Actinomycetes</taxon>
        <taxon>Mycobacteriales</taxon>
        <taxon>Nocardiaceae</taxon>
        <taxon>Antrihabitans</taxon>
    </lineage>
</organism>
<keyword evidence="2" id="KW-0472">Membrane</keyword>
<dbReference type="Gene3D" id="3.90.1210.10">
    <property type="entry name" value="Antifreeze-like/N-acetylneuraminic acid synthase C-terminal domain"/>
    <property type="match status" value="1"/>
</dbReference>
<dbReference type="EMBL" id="JBIMSO010000035">
    <property type="protein sequence ID" value="MFH5208089.1"/>
    <property type="molecule type" value="Genomic_DNA"/>
</dbReference>
<comment type="caution">
    <text evidence="5">The sequence shown here is derived from an EMBL/GenBank/DDBJ whole genome shotgun (WGS) entry which is preliminary data.</text>
</comment>
<feature type="domain" description="SAF" evidence="3">
    <location>
        <begin position="72"/>
        <end position="135"/>
    </location>
</feature>
<feature type="transmembrane region" description="Helical" evidence="2">
    <location>
        <begin position="45"/>
        <end position="65"/>
    </location>
</feature>
<keyword evidence="2" id="KW-1133">Transmembrane helix</keyword>
<dbReference type="EMBL" id="JBIMSN010000181">
    <property type="protein sequence ID" value="MFH5232961.1"/>
    <property type="molecule type" value="Genomic_DNA"/>
</dbReference>
<protein>
    <submittedName>
        <fullName evidence="5">SAF domain-containing protein</fullName>
    </submittedName>
</protein>